<evidence type="ECO:0000313" key="1">
    <source>
        <dbReference type="EMBL" id="OCT69876.1"/>
    </source>
</evidence>
<dbReference type="AlphaFoldDB" id="A0A974CBY0"/>
<gene>
    <name evidence="1" type="ORF">XELAEV_18036801mg</name>
</gene>
<sequence length="68" mass="7377">MGISTVFAGSPRIKLLLVINPPRLPPITQIPSQVTPSHYTQPLPDPHILPKKPITFPSSITLDGRSVV</sequence>
<protein>
    <submittedName>
        <fullName evidence="1">Uncharacterized protein</fullName>
    </submittedName>
</protein>
<dbReference type="Proteomes" id="UP000694892">
    <property type="component" value="Chromosome 7S"/>
</dbReference>
<organism evidence="1 2">
    <name type="scientific">Xenopus laevis</name>
    <name type="common">African clawed frog</name>
    <dbReference type="NCBI Taxonomy" id="8355"/>
    <lineage>
        <taxon>Eukaryota</taxon>
        <taxon>Metazoa</taxon>
        <taxon>Chordata</taxon>
        <taxon>Craniata</taxon>
        <taxon>Vertebrata</taxon>
        <taxon>Euteleostomi</taxon>
        <taxon>Amphibia</taxon>
        <taxon>Batrachia</taxon>
        <taxon>Anura</taxon>
        <taxon>Pipoidea</taxon>
        <taxon>Pipidae</taxon>
        <taxon>Xenopodinae</taxon>
        <taxon>Xenopus</taxon>
        <taxon>Xenopus</taxon>
    </lineage>
</organism>
<proteinExistence type="predicted"/>
<evidence type="ECO:0000313" key="2">
    <source>
        <dbReference type="Proteomes" id="UP000694892"/>
    </source>
</evidence>
<name>A0A974CBY0_XENLA</name>
<dbReference type="EMBL" id="CM004479">
    <property type="protein sequence ID" value="OCT69876.1"/>
    <property type="molecule type" value="Genomic_DNA"/>
</dbReference>
<reference evidence="2" key="1">
    <citation type="journal article" date="2016" name="Nature">
        <title>Genome evolution in the allotetraploid frog Xenopus laevis.</title>
        <authorList>
            <person name="Session A.M."/>
            <person name="Uno Y."/>
            <person name="Kwon T."/>
            <person name="Chapman J.A."/>
            <person name="Toyoda A."/>
            <person name="Takahashi S."/>
            <person name="Fukui A."/>
            <person name="Hikosaka A."/>
            <person name="Suzuki A."/>
            <person name="Kondo M."/>
            <person name="van Heeringen S.J."/>
            <person name="Quigley I."/>
            <person name="Heinz S."/>
            <person name="Ogino H."/>
            <person name="Ochi H."/>
            <person name="Hellsten U."/>
            <person name="Lyons J.B."/>
            <person name="Simakov O."/>
            <person name="Putnam N."/>
            <person name="Stites J."/>
            <person name="Kuroki Y."/>
            <person name="Tanaka T."/>
            <person name="Michiue T."/>
            <person name="Watanabe M."/>
            <person name="Bogdanovic O."/>
            <person name="Lister R."/>
            <person name="Georgiou G."/>
            <person name="Paranjpe S.S."/>
            <person name="van Kruijsbergen I."/>
            <person name="Shu S."/>
            <person name="Carlson J."/>
            <person name="Kinoshita T."/>
            <person name="Ohta Y."/>
            <person name="Mawaribuchi S."/>
            <person name="Jenkins J."/>
            <person name="Grimwood J."/>
            <person name="Schmutz J."/>
            <person name="Mitros T."/>
            <person name="Mozaffari S.V."/>
            <person name="Suzuki Y."/>
            <person name="Haramoto Y."/>
            <person name="Yamamoto T.S."/>
            <person name="Takagi C."/>
            <person name="Heald R."/>
            <person name="Miller K."/>
            <person name="Haudenschild C."/>
            <person name="Kitzman J."/>
            <person name="Nakayama T."/>
            <person name="Izutsu Y."/>
            <person name="Robert J."/>
            <person name="Fortriede J."/>
            <person name="Burns K."/>
            <person name="Lotay V."/>
            <person name="Karimi K."/>
            <person name="Yasuoka Y."/>
            <person name="Dichmann D.S."/>
            <person name="Flajnik M.F."/>
            <person name="Houston D.W."/>
            <person name="Shendure J."/>
            <person name="DuPasquier L."/>
            <person name="Vize P.D."/>
            <person name="Zorn A.M."/>
            <person name="Ito M."/>
            <person name="Marcotte E.M."/>
            <person name="Wallingford J.B."/>
            <person name="Ito Y."/>
            <person name="Asashima M."/>
            <person name="Ueno N."/>
            <person name="Matsuda Y."/>
            <person name="Veenstra G.J."/>
            <person name="Fujiyama A."/>
            <person name="Harland R.M."/>
            <person name="Taira M."/>
            <person name="Rokhsar D.S."/>
        </authorList>
    </citation>
    <scope>NUCLEOTIDE SEQUENCE [LARGE SCALE GENOMIC DNA]</scope>
    <source>
        <strain evidence="2">J</strain>
    </source>
</reference>
<accession>A0A974CBY0</accession>